<keyword evidence="3" id="KW-1185">Reference proteome</keyword>
<accession>A0AAV7KSH8</accession>
<reference evidence="2" key="1">
    <citation type="journal article" date="2022" name="bioRxiv">
        <title>Sequencing and chromosome-scale assembly of the giantPleurodeles waltlgenome.</title>
        <authorList>
            <person name="Brown T."/>
            <person name="Elewa A."/>
            <person name="Iarovenko S."/>
            <person name="Subramanian E."/>
            <person name="Araus A.J."/>
            <person name="Petzold A."/>
            <person name="Susuki M."/>
            <person name="Suzuki K.-i.T."/>
            <person name="Hayashi T."/>
            <person name="Toyoda A."/>
            <person name="Oliveira C."/>
            <person name="Osipova E."/>
            <person name="Leigh N.D."/>
            <person name="Simon A."/>
            <person name="Yun M.H."/>
        </authorList>
    </citation>
    <scope>NUCLEOTIDE SEQUENCE</scope>
    <source>
        <strain evidence="2">20211129_DDA</strain>
        <tissue evidence="2">Liver</tissue>
    </source>
</reference>
<evidence type="ECO:0000313" key="3">
    <source>
        <dbReference type="Proteomes" id="UP001066276"/>
    </source>
</evidence>
<dbReference type="Proteomes" id="UP001066276">
    <property type="component" value="Chromosome 12"/>
</dbReference>
<evidence type="ECO:0000256" key="1">
    <source>
        <dbReference type="SAM" id="MobiDB-lite"/>
    </source>
</evidence>
<dbReference type="AlphaFoldDB" id="A0AAV7KSH8"/>
<evidence type="ECO:0000313" key="2">
    <source>
        <dbReference type="EMBL" id="KAJ1082197.1"/>
    </source>
</evidence>
<protein>
    <submittedName>
        <fullName evidence="2">Uncharacterized protein</fullName>
    </submittedName>
</protein>
<comment type="caution">
    <text evidence="2">The sequence shown here is derived from an EMBL/GenBank/DDBJ whole genome shotgun (WGS) entry which is preliminary data.</text>
</comment>
<feature type="compositionally biased region" description="Basic and acidic residues" evidence="1">
    <location>
        <begin position="99"/>
        <end position="127"/>
    </location>
</feature>
<name>A0AAV7KSH8_PLEWA</name>
<feature type="region of interest" description="Disordered" evidence="1">
    <location>
        <begin position="70"/>
        <end position="127"/>
    </location>
</feature>
<dbReference type="EMBL" id="JANPWB010000016">
    <property type="protein sequence ID" value="KAJ1082197.1"/>
    <property type="molecule type" value="Genomic_DNA"/>
</dbReference>
<gene>
    <name evidence="2" type="ORF">NDU88_002365</name>
</gene>
<sequence length="127" mass="14202">MCHDKGDCGLTSENRADDSPCYVQGSQESMFDMAVLCFQPLSESQAESEETSGRHFPMFLFRARDGVETAQDCMKGPQDRRSWPFKSEMSDEEVCMRPNVEDAKGEKPGPIHVTGEESSDKAETPKE</sequence>
<proteinExistence type="predicted"/>
<organism evidence="2 3">
    <name type="scientific">Pleurodeles waltl</name>
    <name type="common">Iberian ribbed newt</name>
    <dbReference type="NCBI Taxonomy" id="8319"/>
    <lineage>
        <taxon>Eukaryota</taxon>
        <taxon>Metazoa</taxon>
        <taxon>Chordata</taxon>
        <taxon>Craniata</taxon>
        <taxon>Vertebrata</taxon>
        <taxon>Euteleostomi</taxon>
        <taxon>Amphibia</taxon>
        <taxon>Batrachia</taxon>
        <taxon>Caudata</taxon>
        <taxon>Salamandroidea</taxon>
        <taxon>Salamandridae</taxon>
        <taxon>Pleurodelinae</taxon>
        <taxon>Pleurodeles</taxon>
    </lineage>
</organism>